<evidence type="ECO:0000313" key="4">
    <source>
        <dbReference type="Proteomes" id="UP000278222"/>
    </source>
</evidence>
<dbReference type="Pfam" id="PF03401">
    <property type="entry name" value="TctC"/>
    <property type="match status" value="1"/>
</dbReference>
<dbReference type="EMBL" id="RJKX01000015">
    <property type="protein sequence ID" value="ROP84420.1"/>
    <property type="molecule type" value="Genomic_DNA"/>
</dbReference>
<evidence type="ECO:0000256" key="2">
    <source>
        <dbReference type="SAM" id="SignalP"/>
    </source>
</evidence>
<gene>
    <name evidence="3" type="ORF">EDC65_3772</name>
</gene>
<evidence type="ECO:0000256" key="1">
    <source>
        <dbReference type="ARBA" id="ARBA00006987"/>
    </source>
</evidence>
<feature type="chain" id="PRO_5018059443" evidence="2">
    <location>
        <begin position="23"/>
        <end position="320"/>
    </location>
</feature>
<dbReference type="AlphaFoldDB" id="A0A3N1L0F0"/>
<proteinExistence type="inferred from homology"/>
<evidence type="ECO:0000313" key="3">
    <source>
        <dbReference type="EMBL" id="ROP84420.1"/>
    </source>
</evidence>
<dbReference type="OrthoDB" id="7374807at2"/>
<name>A0A3N1L0F0_9PROT</name>
<dbReference type="PANTHER" id="PTHR42928">
    <property type="entry name" value="TRICARBOXYLATE-BINDING PROTEIN"/>
    <property type="match status" value="1"/>
</dbReference>
<comment type="similarity">
    <text evidence="1">Belongs to the UPF0065 (bug) family.</text>
</comment>
<dbReference type="InterPro" id="IPR005064">
    <property type="entry name" value="BUG"/>
</dbReference>
<keyword evidence="2" id="KW-0732">Signal</keyword>
<feature type="signal peptide" evidence="2">
    <location>
        <begin position="1"/>
        <end position="22"/>
    </location>
</feature>
<dbReference type="InterPro" id="IPR042100">
    <property type="entry name" value="Bug_dom1"/>
</dbReference>
<reference evidence="3 4" key="1">
    <citation type="submission" date="2018-11" db="EMBL/GenBank/DDBJ databases">
        <title>Genomic Encyclopedia of Type Strains, Phase IV (KMG-IV): sequencing the most valuable type-strain genomes for metagenomic binning, comparative biology and taxonomic classification.</title>
        <authorList>
            <person name="Goeker M."/>
        </authorList>
    </citation>
    <scope>NUCLEOTIDE SEQUENCE [LARGE SCALE GENOMIC DNA]</scope>
    <source>
        <strain evidence="3 4">DSM 5900</strain>
    </source>
</reference>
<comment type="caution">
    <text evidence="3">The sequence shown here is derived from an EMBL/GenBank/DDBJ whole genome shotgun (WGS) entry which is preliminary data.</text>
</comment>
<organism evidence="3 4">
    <name type="scientific">Stella humosa</name>
    <dbReference type="NCBI Taxonomy" id="94"/>
    <lineage>
        <taxon>Bacteria</taxon>
        <taxon>Pseudomonadati</taxon>
        <taxon>Pseudomonadota</taxon>
        <taxon>Alphaproteobacteria</taxon>
        <taxon>Rhodospirillales</taxon>
        <taxon>Stellaceae</taxon>
        <taxon>Stella</taxon>
    </lineage>
</organism>
<keyword evidence="4" id="KW-1185">Reference proteome</keyword>
<dbReference type="Gene3D" id="3.40.190.10">
    <property type="entry name" value="Periplasmic binding protein-like II"/>
    <property type="match status" value="1"/>
</dbReference>
<accession>A0A3N1L0F0</accession>
<dbReference type="PANTHER" id="PTHR42928:SF5">
    <property type="entry name" value="BLR1237 PROTEIN"/>
    <property type="match status" value="1"/>
</dbReference>
<dbReference type="Gene3D" id="3.40.190.150">
    <property type="entry name" value="Bordetella uptake gene, domain 1"/>
    <property type="match status" value="1"/>
</dbReference>
<sequence>MKMPHIRVLALALLAMAGTATAQDFPARDLTFIVPYGPGGSTDPISRQFATQMEKELGRSITIQNKPGAAGALGVSQIVAAKPDGYTIGLAPNTTLIFAPMTNKDLTFQSPSDYEPIAKLVSLPYVLVVKADAPWKTLQEFIDDAKKQPGKLRASVSGIRATNDLTMQQLNKAAGIRVRTVPFTGGGGEAMVALLGGRVEAYVGTGASTVGHAQAGSVRVLAVFQKGRYDLFPDATPTADAGYDATLGPGYYAIAPKGVPQAALDRLTAAAKKVIASPEYLKFAADNGYSVENLEPKEIRAEFERDHAMFTELLKFLEQK</sequence>
<keyword evidence="3" id="KW-0675">Receptor</keyword>
<protein>
    <submittedName>
        <fullName evidence="3">Tripartite-type tricarboxylate transporter receptor subunit TctC</fullName>
    </submittedName>
</protein>
<dbReference type="PIRSF" id="PIRSF017082">
    <property type="entry name" value="YflP"/>
    <property type="match status" value="1"/>
</dbReference>
<dbReference type="CDD" id="cd07012">
    <property type="entry name" value="PBP2_Bug_TTT"/>
    <property type="match status" value="1"/>
</dbReference>
<dbReference type="SUPFAM" id="SSF53850">
    <property type="entry name" value="Periplasmic binding protein-like II"/>
    <property type="match status" value="1"/>
</dbReference>
<dbReference type="Proteomes" id="UP000278222">
    <property type="component" value="Unassembled WGS sequence"/>
</dbReference>